<evidence type="ECO:0000313" key="1">
    <source>
        <dbReference type="EMBL" id="CEK85985.1"/>
    </source>
</evidence>
<organism evidence="1">
    <name type="scientific">Arion vulgaris</name>
    <dbReference type="NCBI Taxonomy" id="1028688"/>
    <lineage>
        <taxon>Eukaryota</taxon>
        <taxon>Metazoa</taxon>
        <taxon>Spiralia</taxon>
        <taxon>Lophotrochozoa</taxon>
        <taxon>Mollusca</taxon>
        <taxon>Gastropoda</taxon>
        <taxon>Heterobranchia</taxon>
        <taxon>Euthyneura</taxon>
        <taxon>Panpulmonata</taxon>
        <taxon>Eupulmonata</taxon>
        <taxon>Stylommatophora</taxon>
        <taxon>Helicina</taxon>
        <taxon>Arionoidea</taxon>
        <taxon>Arionidae</taxon>
        <taxon>Arion</taxon>
    </lineage>
</organism>
<dbReference type="EMBL" id="HACG01039120">
    <property type="protein sequence ID" value="CEK85985.1"/>
    <property type="molecule type" value="Transcribed_RNA"/>
</dbReference>
<gene>
    <name evidence="1" type="primary">ORF151286</name>
</gene>
<dbReference type="AlphaFoldDB" id="A0A0B7B1L7"/>
<proteinExistence type="predicted"/>
<reference evidence="1" key="1">
    <citation type="submission" date="2014-12" db="EMBL/GenBank/DDBJ databases">
        <title>Insight into the proteome of Arion vulgaris.</title>
        <authorList>
            <person name="Aradska J."/>
            <person name="Bulat T."/>
            <person name="Smidak R."/>
            <person name="Sarate P."/>
            <person name="Gangsoo J."/>
            <person name="Sialana F."/>
            <person name="Bilban M."/>
            <person name="Lubec G."/>
        </authorList>
    </citation>
    <scope>NUCLEOTIDE SEQUENCE</scope>
    <source>
        <tissue evidence="1">Skin</tissue>
    </source>
</reference>
<protein>
    <submittedName>
        <fullName evidence="1">Uncharacterized protein</fullName>
    </submittedName>
</protein>
<sequence>MVTRGYMKMWKLKTVDQELTEMNQIAPPLPAPSLDVKGRWHYDMEANFN</sequence>
<name>A0A0B7B1L7_9EUPU</name>
<feature type="non-terminal residue" evidence="1">
    <location>
        <position position="49"/>
    </location>
</feature>
<accession>A0A0B7B1L7</accession>